<reference evidence="2 3" key="1">
    <citation type="submission" date="2020-08" db="EMBL/GenBank/DDBJ databases">
        <title>Plant Genome Project.</title>
        <authorList>
            <person name="Zhang R.-G."/>
        </authorList>
    </citation>
    <scope>NUCLEOTIDE SEQUENCE [LARGE SCALE GENOMIC DNA]</scope>
    <source>
        <tissue evidence="2">Rhizome</tissue>
    </source>
</reference>
<dbReference type="PROSITE" id="PS50082">
    <property type="entry name" value="WD_REPEATS_2"/>
    <property type="match status" value="2"/>
</dbReference>
<feature type="repeat" description="WD" evidence="1">
    <location>
        <begin position="143"/>
        <end position="168"/>
    </location>
</feature>
<dbReference type="GO" id="GO:0010224">
    <property type="term" value="P:response to UV-B"/>
    <property type="evidence" value="ECO:0007669"/>
    <property type="project" value="TreeGrafter"/>
</dbReference>
<dbReference type="PANTHER" id="PTHR45389">
    <property type="entry name" value="WD REPEAT-CONTAINING PROTEIN RUP1"/>
    <property type="match status" value="1"/>
</dbReference>
<feature type="repeat" description="WD" evidence="1">
    <location>
        <begin position="225"/>
        <end position="266"/>
    </location>
</feature>
<dbReference type="AlphaFoldDB" id="A0A8J5ENY8"/>
<dbReference type="OrthoDB" id="273771at2759"/>
<dbReference type="Pfam" id="PF00400">
    <property type="entry name" value="WD40"/>
    <property type="match status" value="2"/>
</dbReference>
<name>A0A8J5ENY8_ZINOF</name>
<organism evidence="2 3">
    <name type="scientific">Zingiber officinale</name>
    <name type="common">Ginger</name>
    <name type="synonym">Amomum zingiber</name>
    <dbReference type="NCBI Taxonomy" id="94328"/>
    <lineage>
        <taxon>Eukaryota</taxon>
        <taxon>Viridiplantae</taxon>
        <taxon>Streptophyta</taxon>
        <taxon>Embryophyta</taxon>
        <taxon>Tracheophyta</taxon>
        <taxon>Spermatophyta</taxon>
        <taxon>Magnoliopsida</taxon>
        <taxon>Liliopsida</taxon>
        <taxon>Zingiberales</taxon>
        <taxon>Zingiberaceae</taxon>
        <taxon>Zingiber</taxon>
    </lineage>
</organism>
<evidence type="ECO:0008006" key="4">
    <source>
        <dbReference type="Google" id="ProtNLM"/>
    </source>
</evidence>
<dbReference type="InterPro" id="IPR001680">
    <property type="entry name" value="WD40_rpt"/>
</dbReference>
<proteinExistence type="predicted"/>
<evidence type="ECO:0000313" key="2">
    <source>
        <dbReference type="EMBL" id="KAG6470745.1"/>
    </source>
</evidence>
<dbReference type="PROSITE" id="PS50294">
    <property type="entry name" value="WD_REPEATS_REGION"/>
    <property type="match status" value="1"/>
</dbReference>
<keyword evidence="3" id="KW-1185">Reference proteome</keyword>
<dbReference type="Proteomes" id="UP000734854">
    <property type="component" value="Unassembled WGS sequence"/>
</dbReference>
<protein>
    <recommendedName>
        <fullName evidence="4">WD repeat-containing protein RUP2</fullName>
    </recommendedName>
</protein>
<dbReference type="InterPro" id="IPR044616">
    <property type="entry name" value="RUP1/2"/>
</dbReference>
<dbReference type="SMART" id="SM00320">
    <property type="entry name" value="WD40"/>
    <property type="match status" value="7"/>
</dbReference>
<evidence type="ECO:0000313" key="3">
    <source>
        <dbReference type="Proteomes" id="UP000734854"/>
    </source>
</evidence>
<dbReference type="PANTHER" id="PTHR45389:SF1">
    <property type="entry name" value="WD REPEAT-CONTAINING PROTEIN RUP1"/>
    <property type="match status" value="1"/>
</dbReference>
<accession>A0A8J5ENY8</accession>
<keyword evidence="1" id="KW-0853">WD repeat</keyword>
<gene>
    <name evidence="2" type="ORF">ZIOFF_071822</name>
</gene>
<comment type="caution">
    <text evidence="2">The sequence shown here is derived from an EMBL/GenBank/DDBJ whole genome shotgun (WGS) entry which is preliminary data.</text>
</comment>
<evidence type="ECO:0000256" key="1">
    <source>
        <dbReference type="PROSITE-ProRule" id="PRU00221"/>
    </source>
</evidence>
<dbReference type="EMBL" id="JACMSC010000021">
    <property type="protein sequence ID" value="KAG6470745.1"/>
    <property type="molecule type" value="Genomic_DNA"/>
</dbReference>
<sequence length="366" mass="38893">MSDSHADSSEERAQSHWCFRLSSLISPEAAAADASDAIGAVEFDPTGRLLATAGIARKIRLYGLAALLPPAPDQSEPHAAVSERSAACRLCICAPAKLSSLRWRPGSDGRVIGSGDYDGVVTEYDVERNAVVLERDEHGGRRVWSVDYSASGDLGASGSDDGTVQLWDPRCGGSGRAAAVMRAGGPVCGVEFDPEGGPWVAAGSADRRAYVFDARAGAAGPVATLGGHERAVTYARFAQGWRRLVTSGTDGTHRLWEWEQGRQVRAYRGHSNARSFVGMSVWRGAGLIGSGSESEEVFVYDLRWEDPIWVQGFRRRRQESGSSGNGFVGAVSWIQLPSDGEPGALAAGASDGTLQVFVTTKISNSY</sequence>